<name>A0A0A5G4J0_9BACI</name>
<dbReference type="GO" id="GO:0016887">
    <property type="term" value="F:ATP hydrolysis activity"/>
    <property type="evidence" value="ECO:0007669"/>
    <property type="project" value="InterPro"/>
</dbReference>
<feature type="coiled-coil region" evidence="4">
    <location>
        <begin position="387"/>
        <end position="428"/>
    </location>
</feature>
<dbReference type="Pfam" id="PF13558">
    <property type="entry name" value="SbcC_Walker_B"/>
    <property type="match status" value="1"/>
</dbReference>
<feature type="coiled-coil region" evidence="4">
    <location>
        <begin position="807"/>
        <end position="858"/>
    </location>
</feature>
<dbReference type="Pfam" id="PF13476">
    <property type="entry name" value="AAA_23"/>
    <property type="match status" value="1"/>
</dbReference>
<accession>A0A0A5G4J0</accession>
<feature type="coiled-coil region" evidence="4">
    <location>
        <begin position="536"/>
        <end position="570"/>
    </location>
</feature>
<dbReference type="GO" id="GO:0006302">
    <property type="term" value="P:double-strand break repair"/>
    <property type="evidence" value="ECO:0007669"/>
    <property type="project" value="InterPro"/>
</dbReference>
<dbReference type="Proteomes" id="UP000030401">
    <property type="component" value="Unassembled WGS sequence"/>
</dbReference>
<dbReference type="OrthoDB" id="9795626at2"/>
<gene>
    <name evidence="6" type="ORF">N784_12380</name>
</gene>
<protein>
    <recommendedName>
        <fullName evidence="3">Nuclease SbcCD subunit C</fullName>
    </recommendedName>
</protein>
<feature type="domain" description="Rad50/SbcC-type AAA" evidence="5">
    <location>
        <begin position="5"/>
        <end position="239"/>
    </location>
</feature>
<dbReference type="InterPro" id="IPR027417">
    <property type="entry name" value="P-loop_NTPase"/>
</dbReference>
<keyword evidence="4" id="KW-0175">Coiled coil</keyword>
<dbReference type="RefSeq" id="WP_036832810.1">
    <property type="nucleotide sequence ID" value="NZ_AVPG01000004.1"/>
</dbReference>
<dbReference type="STRING" id="1385512.N784_12380"/>
<proteinExistence type="inferred from homology"/>
<evidence type="ECO:0000259" key="5">
    <source>
        <dbReference type="Pfam" id="PF13476"/>
    </source>
</evidence>
<comment type="subunit">
    <text evidence="2">Heterodimer of SbcC and SbcD.</text>
</comment>
<dbReference type="InterPro" id="IPR038729">
    <property type="entry name" value="Rad50/SbcC_AAA"/>
</dbReference>
<dbReference type="PANTHER" id="PTHR32114">
    <property type="entry name" value="ABC TRANSPORTER ABCH.3"/>
    <property type="match status" value="1"/>
</dbReference>
<dbReference type="EMBL" id="AVPG01000004">
    <property type="protein sequence ID" value="KGX88016.1"/>
    <property type="molecule type" value="Genomic_DNA"/>
</dbReference>
<feature type="coiled-coil region" evidence="4">
    <location>
        <begin position="610"/>
        <end position="728"/>
    </location>
</feature>
<feature type="coiled-coil region" evidence="4">
    <location>
        <begin position="234"/>
        <end position="339"/>
    </location>
</feature>
<dbReference type="SUPFAM" id="SSF52540">
    <property type="entry name" value="P-loop containing nucleoside triphosphate hydrolases"/>
    <property type="match status" value="1"/>
</dbReference>
<evidence type="ECO:0000256" key="2">
    <source>
        <dbReference type="ARBA" id="ARBA00011322"/>
    </source>
</evidence>
<evidence type="ECO:0000313" key="6">
    <source>
        <dbReference type="EMBL" id="KGX88016.1"/>
    </source>
</evidence>
<organism evidence="6 7">
    <name type="scientific">Pontibacillus litoralis JSM 072002</name>
    <dbReference type="NCBI Taxonomy" id="1385512"/>
    <lineage>
        <taxon>Bacteria</taxon>
        <taxon>Bacillati</taxon>
        <taxon>Bacillota</taxon>
        <taxon>Bacilli</taxon>
        <taxon>Bacillales</taxon>
        <taxon>Bacillaceae</taxon>
        <taxon>Pontibacillus</taxon>
    </lineage>
</organism>
<sequence>MRAISLTLQAFGPYKEKQFIDFTQLGYETIFLITGPTGAGKTSVFDAIVYALYGRASGNDREHDTLRSHFAEEGQLTEVRFRFAVKEHQYEVIRAPKQLKKKARGDGFTEQPPKVELYKVSGEHAELLASKVKDVNETIESILHLDYEQFRKMIMIPQGEFRKLISENSKEREQILQRIFRTYIYDHVTGKLNDKAKQLVEQLKQLDYAEAVEIEKLDWSEEQKEQVTTSKKVFEQLKEQVMNEQNRLKEVKQSVQHKRETHKKELEKWYQQKQLQDRFKELHEKQQLLHSLQQQEKEMAKKKSVLLLAEQARNVRPYEENAIRMKQEMQMQSERLQRKQTDYTKATDRYTTIKKDYDEEVKQKEKREQMKQWITRSKEDLQKLSDFQQLQRDREQLGKQKEQQQQHVDALVQQRARYQEEIQQLSKATSDSQQLHKQYYDCESKEKDVQKVIEQWSRWNEEKQKLASMRVSYQHVAEAYEQQKQQVERTQLKVNKLEQEQKQQQAVQLASQLHAGESCPVCGSLEHPSKAKHTELFVSEDAIQAAKEQLNQAEQQLKLQENKFIDVKSSGQSQRQYVDQLQEGLDKSLSMLTETTSLENKDLVSVQQLKEQLRVQTIQLNNDIKKMEQQAKQVEQMQQALKKIEEQATLEQQKLQKVHHHYVATETKCNHIQSELADSAQDVETLTEKIEREEVRYKKWIARVEQLNEQYEEQRQQTQKLEVEVNQQTAYVQETKEKETKAVHAFVNACKQAGFETTEAYKTALLPEDTINQFKKEIEHFYTNLQTVKTTYEKLSEQLRNEQRPDVTEQETRLKQLEQQIEQITEQQQQLSMRIQEHQRILVRLQDLIAERETLEETYYYVGELAQLAKGDNAHKLSFERYVLSAFLDEIIIQANMRLDQMTEHRYQLQRSHERAKGGAQSGLDLEVLDHYTGQKRSVKTLSGGEGFKASLSLALGMSDVVQAQAGGIQLDTLFIDEGFGTLDEKSLEQAISCLKDLQEGNRLLGIISHVPQLKQEIQAKLEITPSPQGSTCAFTFG</sequence>
<evidence type="ECO:0000256" key="3">
    <source>
        <dbReference type="ARBA" id="ARBA00013368"/>
    </source>
</evidence>
<evidence type="ECO:0000256" key="4">
    <source>
        <dbReference type="SAM" id="Coils"/>
    </source>
</evidence>
<dbReference type="PANTHER" id="PTHR32114:SF2">
    <property type="entry name" value="ABC TRANSPORTER ABCH.3"/>
    <property type="match status" value="1"/>
</dbReference>
<reference evidence="6 7" key="1">
    <citation type="submission" date="2013-08" db="EMBL/GenBank/DDBJ databases">
        <authorList>
            <person name="Huang J."/>
            <person name="Wang G."/>
        </authorList>
    </citation>
    <scope>NUCLEOTIDE SEQUENCE [LARGE SCALE GENOMIC DNA]</scope>
    <source>
        <strain evidence="6 7">JSM 072002</strain>
    </source>
</reference>
<comment type="caution">
    <text evidence="6">The sequence shown here is derived from an EMBL/GenBank/DDBJ whole genome shotgun (WGS) entry which is preliminary data.</text>
</comment>
<dbReference type="eggNOG" id="COG0419">
    <property type="taxonomic scope" value="Bacteria"/>
</dbReference>
<keyword evidence="7" id="KW-1185">Reference proteome</keyword>
<dbReference type="Gene3D" id="3.40.50.300">
    <property type="entry name" value="P-loop containing nucleotide triphosphate hydrolases"/>
    <property type="match status" value="2"/>
</dbReference>
<evidence type="ECO:0000256" key="1">
    <source>
        <dbReference type="ARBA" id="ARBA00006930"/>
    </source>
</evidence>
<comment type="similarity">
    <text evidence="1">Belongs to the SMC family. SbcC subfamily.</text>
</comment>
<feature type="coiled-coil region" evidence="4">
    <location>
        <begin position="470"/>
        <end position="507"/>
    </location>
</feature>
<dbReference type="AlphaFoldDB" id="A0A0A5G4J0"/>
<evidence type="ECO:0000313" key="7">
    <source>
        <dbReference type="Proteomes" id="UP000030401"/>
    </source>
</evidence>